<keyword evidence="4 9" id="KW-0812">Transmembrane</keyword>
<dbReference type="OrthoDB" id="10266426at2759"/>
<dbReference type="Proteomes" id="UP000053257">
    <property type="component" value="Unassembled WGS sequence"/>
</dbReference>
<dbReference type="AlphaFoldDB" id="A0A0C3SBM4"/>
<keyword evidence="6" id="KW-1133">Transmembrane helix</keyword>
<dbReference type="GO" id="GO:0015215">
    <property type="term" value="F:nucleotide transmembrane transporter activity"/>
    <property type="evidence" value="ECO:0007669"/>
    <property type="project" value="UniProtKB-ARBA"/>
</dbReference>
<evidence type="ECO:0000256" key="1">
    <source>
        <dbReference type="ARBA" id="ARBA00004225"/>
    </source>
</evidence>
<gene>
    <name evidence="11" type="ORF">PHLGIDRAFT_392024</name>
</gene>
<comment type="subcellular location">
    <subcellularLocation>
        <location evidence="1">Mitochondrion membrane</location>
        <topology evidence="1">Multi-pass membrane protein</topology>
    </subcellularLocation>
</comment>
<accession>A0A0C3SBM4</accession>
<dbReference type="Pfam" id="PF00153">
    <property type="entry name" value="Mito_carr"/>
    <property type="match status" value="3"/>
</dbReference>
<feature type="repeat" description="Solcar" evidence="9">
    <location>
        <begin position="220"/>
        <end position="316"/>
    </location>
</feature>
<evidence type="ECO:0000256" key="3">
    <source>
        <dbReference type="ARBA" id="ARBA00022448"/>
    </source>
</evidence>
<evidence type="ECO:0000256" key="6">
    <source>
        <dbReference type="ARBA" id="ARBA00022989"/>
    </source>
</evidence>
<sequence>MSSSTNSMIAGAGGGLVASVATCPLDVIKTKLQAQQVKSGHHSYLGIVDTVKNILRYDGIRGMYRGLGPTVLGYLPTWAIYFAVYDGIKNHFGRRLDEEASAARRVYPAAQVKGYQPLNREHPWTLHLFSAMAAGATSTLCTNPLWVIKTRFMTQSRDEQRYKHTLDAAITIYRTEGWRAFFRGLFPSLLGITHVAVQFPLYEALKKWASNGSPDALTSAQILGCSSTAKMTASIATYPHEVLRTRLQTYRRLKGPTQIPGGGDSSNRVPGVVRMAKIIIRNEGGSALYRGLSVNLVRTVPNSAVTMLTYEMLMRYLTARTAHPP</sequence>
<evidence type="ECO:0000256" key="9">
    <source>
        <dbReference type="PROSITE-ProRule" id="PRU00282"/>
    </source>
</evidence>
<dbReference type="PROSITE" id="PS50920">
    <property type="entry name" value="SOLCAR"/>
    <property type="match status" value="3"/>
</dbReference>
<dbReference type="PANTHER" id="PTHR45683">
    <property type="entry name" value="MITOCHONDRIAL NICOTINAMIDE ADENINE DINUCLEOTIDE TRANSPORTER 1-RELATED-RELATED"/>
    <property type="match status" value="1"/>
</dbReference>
<dbReference type="InterPro" id="IPR002067">
    <property type="entry name" value="MCP"/>
</dbReference>
<dbReference type="Gene3D" id="1.50.40.10">
    <property type="entry name" value="Mitochondrial carrier domain"/>
    <property type="match status" value="2"/>
</dbReference>
<dbReference type="InterPro" id="IPR018108">
    <property type="entry name" value="MCP_transmembrane"/>
</dbReference>
<protein>
    <recommendedName>
        <fullName evidence="13">Mitochondrial carrier protein</fullName>
    </recommendedName>
</protein>
<organism evidence="11 12">
    <name type="scientific">Phlebiopsis gigantea (strain 11061_1 CR5-6)</name>
    <name type="common">White-rot fungus</name>
    <name type="synonym">Peniophora gigantea</name>
    <dbReference type="NCBI Taxonomy" id="745531"/>
    <lineage>
        <taxon>Eukaryota</taxon>
        <taxon>Fungi</taxon>
        <taxon>Dikarya</taxon>
        <taxon>Basidiomycota</taxon>
        <taxon>Agaricomycotina</taxon>
        <taxon>Agaricomycetes</taxon>
        <taxon>Polyporales</taxon>
        <taxon>Phanerochaetaceae</taxon>
        <taxon>Phlebiopsis</taxon>
    </lineage>
</organism>
<keyword evidence="8 9" id="KW-0472">Membrane</keyword>
<feature type="repeat" description="Solcar" evidence="9">
    <location>
        <begin position="2"/>
        <end position="91"/>
    </location>
</feature>
<evidence type="ECO:0000256" key="2">
    <source>
        <dbReference type="ARBA" id="ARBA00006375"/>
    </source>
</evidence>
<keyword evidence="7" id="KW-0496">Mitochondrion</keyword>
<evidence type="ECO:0000256" key="8">
    <source>
        <dbReference type="ARBA" id="ARBA00023136"/>
    </source>
</evidence>
<evidence type="ECO:0000256" key="4">
    <source>
        <dbReference type="ARBA" id="ARBA00022692"/>
    </source>
</evidence>
<evidence type="ECO:0000313" key="11">
    <source>
        <dbReference type="EMBL" id="KIP08100.1"/>
    </source>
</evidence>
<dbReference type="FunFam" id="1.50.40.10:FF:000075">
    <property type="entry name" value="Nicotinamide adenine dinucleotide transporter 2, mitochondrial"/>
    <property type="match status" value="1"/>
</dbReference>
<keyword evidence="3 10" id="KW-0813">Transport</keyword>
<dbReference type="PRINTS" id="PR00926">
    <property type="entry name" value="MITOCARRIER"/>
</dbReference>
<evidence type="ECO:0000256" key="10">
    <source>
        <dbReference type="RuleBase" id="RU000488"/>
    </source>
</evidence>
<keyword evidence="5" id="KW-0677">Repeat</keyword>
<dbReference type="SUPFAM" id="SSF103506">
    <property type="entry name" value="Mitochondrial carrier"/>
    <property type="match status" value="1"/>
</dbReference>
<dbReference type="GO" id="GO:0031966">
    <property type="term" value="C:mitochondrial membrane"/>
    <property type="evidence" value="ECO:0007669"/>
    <property type="project" value="UniProtKB-SubCell"/>
</dbReference>
<comment type="similarity">
    <text evidence="2 10">Belongs to the mitochondrial carrier (TC 2.A.29) family.</text>
</comment>
<evidence type="ECO:0000256" key="7">
    <source>
        <dbReference type="ARBA" id="ARBA00023128"/>
    </source>
</evidence>
<dbReference type="EMBL" id="KN840485">
    <property type="protein sequence ID" value="KIP08100.1"/>
    <property type="molecule type" value="Genomic_DNA"/>
</dbReference>
<feature type="repeat" description="Solcar" evidence="9">
    <location>
        <begin position="122"/>
        <end position="208"/>
    </location>
</feature>
<evidence type="ECO:0000313" key="12">
    <source>
        <dbReference type="Proteomes" id="UP000053257"/>
    </source>
</evidence>
<dbReference type="HOGENOM" id="CLU_015166_6_1_1"/>
<dbReference type="InterPro" id="IPR023395">
    <property type="entry name" value="MCP_dom_sf"/>
</dbReference>
<evidence type="ECO:0000256" key="5">
    <source>
        <dbReference type="ARBA" id="ARBA00022737"/>
    </source>
</evidence>
<evidence type="ECO:0008006" key="13">
    <source>
        <dbReference type="Google" id="ProtNLM"/>
    </source>
</evidence>
<keyword evidence="12" id="KW-1185">Reference proteome</keyword>
<name>A0A0C3SBM4_PHLG1</name>
<proteinExistence type="inferred from homology"/>
<reference evidence="11 12" key="1">
    <citation type="journal article" date="2014" name="PLoS Genet.">
        <title>Analysis of the Phlebiopsis gigantea genome, transcriptome and secretome provides insight into its pioneer colonization strategies of wood.</title>
        <authorList>
            <person name="Hori C."/>
            <person name="Ishida T."/>
            <person name="Igarashi K."/>
            <person name="Samejima M."/>
            <person name="Suzuki H."/>
            <person name="Master E."/>
            <person name="Ferreira P."/>
            <person name="Ruiz-Duenas F.J."/>
            <person name="Held B."/>
            <person name="Canessa P."/>
            <person name="Larrondo L.F."/>
            <person name="Schmoll M."/>
            <person name="Druzhinina I.S."/>
            <person name="Kubicek C.P."/>
            <person name="Gaskell J.A."/>
            <person name="Kersten P."/>
            <person name="St John F."/>
            <person name="Glasner J."/>
            <person name="Sabat G."/>
            <person name="Splinter BonDurant S."/>
            <person name="Syed K."/>
            <person name="Yadav J."/>
            <person name="Mgbeahuruike A.C."/>
            <person name="Kovalchuk A."/>
            <person name="Asiegbu F.O."/>
            <person name="Lackner G."/>
            <person name="Hoffmeister D."/>
            <person name="Rencoret J."/>
            <person name="Gutierrez A."/>
            <person name="Sun H."/>
            <person name="Lindquist E."/>
            <person name="Barry K."/>
            <person name="Riley R."/>
            <person name="Grigoriev I.V."/>
            <person name="Henrissat B."/>
            <person name="Kues U."/>
            <person name="Berka R.M."/>
            <person name="Martinez A.T."/>
            <person name="Covert S.F."/>
            <person name="Blanchette R.A."/>
            <person name="Cullen D."/>
        </authorList>
    </citation>
    <scope>NUCLEOTIDE SEQUENCE [LARGE SCALE GENOMIC DNA]</scope>
    <source>
        <strain evidence="11 12">11061_1 CR5-6</strain>
    </source>
</reference>
<dbReference type="InterPro" id="IPR044712">
    <property type="entry name" value="SLC25A32-like"/>
</dbReference>